<evidence type="ECO:0000256" key="4">
    <source>
        <dbReference type="ARBA" id="ARBA00023002"/>
    </source>
</evidence>
<dbReference type="PANTHER" id="PTHR30600">
    <property type="entry name" value="CYTOCHROME C PEROXIDASE-RELATED"/>
    <property type="match status" value="1"/>
</dbReference>
<evidence type="ECO:0000256" key="1">
    <source>
        <dbReference type="ARBA" id="ARBA00004196"/>
    </source>
</evidence>
<sequence>MGTRRTGGWKVRNQAIAGLRSLVATLGLLAGVCLSAPAAQAQVLPKPLTDADFHDFDPKLAEIGRLLFYDPILSGNGNISCGTCHHHDLASGDGLALGVGEGGTGIGAKRTTGQGADLIEKRVPRNAPALFNLGARDISVLFHDGRLSVDDIFGNGFNSPAEEYLPLGLKGILAAQALFPLTSETEMAGNPEENKIAGAAYDRIDYVWPLLVERVRGIPAYLELFRGADASIAAAGDLSIVHIANALGDFMNSEWRSTDSAFDRSLAGDGSAMSPPARAGMELFFGKAGCASCHSGPLLSDQGFHALALPHFGPGRTRRFDPYVRDVGRMAESDRLEDAYRFRTPMLRNVALTGPWGHNGAYATLEGIVRHHLDPIASLEAWTPDMVLLPADARFERVDFIALDDSRERARLKARVDIAPVMLSDAEVSQLVSFLNALTGSAKGRLGRPPAVPSGLPVD</sequence>
<keyword evidence="4" id="KW-0560">Oxidoreductase</keyword>
<comment type="subcellular location">
    <subcellularLocation>
        <location evidence="1">Cell envelope</location>
    </subcellularLocation>
</comment>
<reference evidence="9 10" key="1">
    <citation type="submission" date="2020-01" db="EMBL/GenBank/DDBJ databases">
        <title>Genomes of bacteria type strains.</title>
        <authorList>
            <person name="Chen J."/>
            <person name="Zhu S."/>
            <person name="Yang J."/>
        </authorList>
    </citation>
    <scope>NUCLEOTIDE SEQUENCE [LARGE SCALE GENOMIC DNA]</scope>
    <source>
        <strain evidence="9 10">DSM 16655</strain>
    </source>
</reference>
<dbReference type="SUPFAM" id="SSF46626">
    <property type="entry name" value="Cytochrome c"/>
    <property type="match status" value="2"/>
</dbReference>
<feature type="domain" description="Cytochrome c" evidence="8">
    <location>
        <begin position="275"/>
        <end position="439"/>
    </location>
</feature>
<keyword evidence="7" id="KW-0732">Signal</keyword>
<dbReference type="Gene3D" id="1.10.760.10">
    <property type="entry name" value="Cytochrome c-like domain"/>
    <property type="match status" value="2"/>
</dbReference>
<name>A0ABT1CQQ7_9HYPH</name>
<evidence type="ECO:0000256" key="5">
    <source>
        <dbReference type="ARBA" id="ARBA00023004"/>
    </source>
</evidence>
<dbReference type="InterPro" id="IPR036909">
    <property type="entry name" value="Cyt_c-like_dom_sf"/>
</dbReference>
<dbReference type="InterPro" id="IPR004852">
    <property type="entry name" value="Di-haem_cyt_c_peroxidsae"/>
</dbReference>
<dbReference type="PROSITE" id="PS51007">
    <property type="entry name" value="CYTC"/>
    <property type="match status" value="1"/>
</dbReference>
<accession>A0ABT1CQQ7</accession>
<organism evidence="9 10">
    <name type="scientific">Hoeflea alexandrii</name>
    <dbReference type="NCBI Taxonomy" id="288436"/>
    <lineage>
        <taxon>Bacteria</taxon>
        <taxon>Pseudomonadati</taxon>
        <taxon>Pseudomonadota</taxon>
        <taxon>Alphaproteobacteria</taxon>
        <taxon>Hyphomicrobiales</taxon>
        <taxon>Rhizobiaceae</taxon>
        <taxon>Hoeflea</taxon>
    </lineage>
</organism>
<evidence type="ECO:0000313" key="9">
    <source>
        <dbReference type="EMBL" id="MCO6408536.1"/>
    </source>
</evidence>
<dbReference type="EMBL" id="JAAAML010000002">
    <property type="protein sequence ID" value="MCO6408536.1"/>
    <property type="molecule type" value="Genomic_DNA"/>
</dbReference>
<proteinExistence type="predicted"/>
<gene>
    <name evidence="9" type="ORF">GTW23_10160</name>
</gene>
<dbReference type="Proteomes" id="UP001320715">
    <property type="component" value="Unassembled WGS sequence"/>
</dbReference>
<feature type="chain" id="PRO_5045052034" evidence="7">
    <location>
        <begin position="42"/>
        <end position="459"/>
    </location>
</feature>
<keyword evidence="2 6" id="KW-0349">Heme</keyword>
<keyword evidence="3 6" id="KW-0479">Metal-binding</keyword>
<evidence type="ECO:0000256" key="6">
    <source>
        <dbReference type="PROSITE-ProRule" id="PRU00433"/>
    </source>
</evidence>
<protein>
    <submittedName>
        <fullName evidence="9">Methylamine utilization protein MauG</fullName>
    </submittedName>
</protein>
<keyword evidence="10" id="KW-1185">Reference proteome</keyword>
<evidence type="ECO:0000313" key="10">
    <source>
        <dbReference type="Proteomes" id="UP001320715"/>
    </source>
</evidence>
<dbReference type="Pfam" id="PF03150">
    <property type="entry name" value="CCP_MauG"/>
    <property type="match status" value="1"/>
</dbReference>
<evidence type="ECO:0000259" key="8">
    <source>
        <dbReference type="PROSITE" id="PS51007"/>
    </source>
</evidence>
<comment type="caution">
    <text evidence="9">The sequence shown here is derived from an EMBL/GenBank/DDBJ whole genome shotgun (WGS) entry which is preliminary data.</text>
</comment>
<evidence type="ECO:0000256" key="7">
    <source>
        <dbReference type="SAM" id="SignalP"/>
    </source>
</evidence>
<feature type="signal peptide" evidence="7">
    <location>
        <begin position="1"/>
        <end position="41"/>
    </location>
</feature>
<evidence type="ECO:0000256" key="3">
    <source>
        <dbReference type="ARBA" id="ARBA00022723"/>
    </source>
</evidence>
<dbReference type="InterPro" id="IPR051395">
    <property type="entry name" value="Cytochrome_c_Peroxidase/MauG"/>
</dbReference>
<keyword evidence="5 6" id="KW-0408">Iron</keyword>
<evidence type="ECO:0000256" key="2">
    <source>
        <dbReference type="ARBA" id="ARBA00022617"/>
    </source>
</evidence>
<dbReference type="InterPro" id="IPR009056">
    <property type="entry name" value="Cyt_c-like_dom"/>
</dbReference>